<organism evidence="2 3">
    <name type="scientific">Mycetocola zhujimingii</name>
    <dbReference type="NCBI Taxonomy" id="2079792"/>
    <lineage>
        <taxon>Bacteria</taxon>
        <taxon>Bacillati</taxon>
        <taxon>Actinomycetota</taxon>
        <taxon>Actinomycetes</taxon>
        <taxon>Micrococcales</taxon>
        <taxon>Microbacteriaceae</taxon>
        <taxon>Mycetocola</taxon>
    </lineage>
</organism>
<dbReference type="EMBL" id="QEFB01000005">
    <property type="protein sequence ID" value="PWC07211.1"/>
    <property type="molecule type" value="Genomic_DNA"/>
</dbReference>
<reference evidence="3" key="1">
    <citation type="submission" date="2018-04" db="EMBL/GenBank/DDBJ databases">
        <authorList>
            <person name="Liu S."/>
            <person name="Wang Z."/>
            <person name="Li J."/>
        </authorList>
    </citation>
    <scope>NUCLEOTIDE SEQUENCE [LARGE SCALE GENOMIC DNA]</scope>
    <source>
        <strain evidence="3">622</strain>
    </source>
</reference>
<accession>A0A2U1TE99</accession>
<evidence type="ECO:0000313" key="3">
    <source>
        <dbReference type="Proteomes" id="UP000244962"/>
    </source>
</evidence>
<sequence>MTTRIGVVVMAALLALYLVLVGQRAVFFIATGEPVAIAIGVALFVLPVVGVWALTREILFGVRAERLGRLLESNGELPDDELPVRPSGRVERDAADEVFPRYQAAVEAAPTDWKAWYRLGLAYDGAGDRRRARSAIREAIHLYSR</sequence>
<comment type="caution">
    <text evidence="2">The sequence shown here is derived from an EMBL/GenBank/DDBJ whole genome shotgun (WGS) entry which is preliminary data.</text>
</comment>
<keyword evidence="1" id="KW-0812">Transmembrane</keyword>
<feature type="transmembrane region" description="Helical" evidence="1">
    <location>
        <begin position="7"/>
        <end position="29"/>
    </location>
</feature>
<protein>
    <submittedName>
        <fullName evidence="2">Uncharacterized protein</fullName>
    </submittedName>
</protein>
<dbReference type="InterPro" id="IPR011990">
    <property type="entry name" value="TPR-like_helical_dom_sf"/>
</dbReference>
<evidence type="ECO:0000256" key="1">
    <source>
        <dbReference type="SAM" id="Phobius"/>
    </source>
</evidence>
<keyword evidence="3" id="KW-1185">Reference proteome</keyword>
<name>A0A2U1TE99_9MICO</name>
<dbReference type="RefSeq" id="WP_108962566.1">
    <property type="nucleotide sequence ID" value="NZ_QEFB01000005.1"/>
</dbReference>
<keyword evidence="1" id="KW-1133">Transmembrane helix</keyword>
<dbReference type="Gene3D" id="1.25.40.10">
    <property type="entry name" value="Tetratricopeptide repeat domain"/>
    <property type="match status" value="1"/>
</dbReference>
<dbReference type="PROSITE" id="PS50293">
    <property type="entry name" value="TPR_REGION"/>
    <property type="match status" value="1"/>
</dbReference>
<dbReference type="AlphaFoldDB" id="A0A2U1TE99"/>
<proteinExistence type="predicted"/>
<gene>
    <name evidence="2" type="ORF">DF223_06130</name>
</gene>
<keyword evidence="1" id="KW-0472">Membrane</keyword>
<dbReference type="Proteomes" id="UP000244962">
    <property type="component" value="Unassembled WGS sequence"/>
</dbReference>
<feature type="transmembrane region" description="Helical" evidence="1">
    <location>
        <begin position="35"/>
        <end position="54"/>
    </location>
</feature>
<evidence type="ECO:0000313" key="2">
    <source>
        <dbReference type="EMBL" id="PWC07211.1"/>
    </source>
</evidence>
<dbReference type="SUPFAM" id="SSF48452">
    <property type="entry name" value="TPR-like"/>
    <property type="match status" value="1"/>
</dbReference>